<feature type="binding site" evidence="17">
    <location>
        <position position="404"/>
    </location>
    <ligand>
        <name>(6S)-NADPHX</name>
        <dbReference type="ChEBI" id="CHEBI:64076"/>
    </ligand>
</feature>
<dbReference type="InterPro" id="IPR036652">
    <property type="entry name" value="YjeF_N_dom_sf"/>
</dbReference>
<feature type="binding site" evidence="18">
    <location>
        <begin position="118"/>
        <end position="124"/>
    </location>
    <ligand>
        <name>(6S)-NADPHX</name>
        <dbReference type="ChEBI" id="CHEBI:64076"/>
    </ligand>
</feature>
<evidence type="ECO:0000256" key="8">
    <source>
        <dbReference type="ARBA" id="ARBA00022857"/>
    </source>
</evidence>
<dbReference type="HAMAP" id="MF_01966">
    <property type="entry name" value="NADHX_epimerase"/>
    <property type="match status" value="1"/>
</dbReference>
<feature type="binding site" evidence="18">
    <location>
        <position position="150"/>
    </location>
    <ligand>
        <name>K(+)</name>
        <dbReference type="ChEBI" id="CHEBI:29103"/>
    </ligand>
</feature>
<evidence type="ECO:0000256" key="13">
    <source>
        <dbReference type="ARBA" id="ARBA00023268"/>
    </source>
</evidence>
<dbReference type="EC" id="5.1.99.6" evidence="19"/>
<comment type="similarity">
    <text evidence="18">Belongs to the NnrE/AIBP family.</text>
</comment>
<feature type="binding site" evidence="17">
    <location>
        <begin position="374"/>
        <end position="378"/>
    </location>
    <ligand>
        <name>AMP</name>
        <dbReference type="ChEBI" id="CHEBI:456215"/>
    </ligand>
</feature>
<feature type="domain" description="YjeF N-terminal" evidence="21">
    <location>
        <begin position="11"/>
        <end position="204"/>
    </location>
</feature>
<feature type="binding site" evidence="17">
    <location>
        <position position="237"/>
    </location>
    <ligand>
        <name>(6S)-NADPHX</name>
        <dbReference type="ChEBI" id="CHEBI:64076"/>
    </ligand>
</feature>
<feature type="binding site" evidence="17">
    <location>
        <position position="403"/>
    </location>
    <ligand>
        <name>AMP</name>
        <dbReference type="ChEBI" id="CHEBI:456215"/>
    </ligand>
</feature>
<evidence type="ECO:0000256" key="11">
    <source>
        <dbReference type="ARBA" id="ARBA00023235"/>
    </source>
</evidence>
<evidence type="ECO:0000256" key="6">
    <source>
        <dbReference type="ARBA" id="ARBA00022741"/>
    </source>
</evidence>
<dbReference type="InterPro" id="IPR030677">
    <property type="entry name" value="Nnr"/>
</dbReference>
<evidence type="ECO:0000256" key="16">
    <source>
        <dbReference type="ARBA" id="ARBA00049209"/>
    </source>
</evidence>
<organism evidence="22 23">
    <name type="scientific">Sphingomonas morindae</name>
    <dbReference type="NCBI Taxonomy" id="1541170"/>
    <lineage>
        <taxon>Bacteria</taxon>
        <taxon>Pseudomonadati</taxon>
        <taxon>Pseudomonadota</taxon>
        <taxon>Alphaproteobacteria</taxon>
        <taxon>Sphingomonadales</taxon>
        <taxon>Sphingomonadaceae</taxon>
        <taxon>Sphingomonas</taxon>
    </lineage>
</organism>
<comment type="caution">
    <text evidence="18">Lacks conserved residue(s) required for the propagation of feature annotation.</text>
</comment>
<feature type="binding site" evidence="17">
    <location>
        <position position="290"/>
    </location>
    <ligand>
        <name>(6S)-NADPHX</name>
        <dbReference type="ChEBI" id="CHEBI:64076"/>
    </ligand>
</feature>
<feature type="binding site" evidence="18">
    <location>
        <begin position="57"/>
        <end position="61"/>
    </location>
    <ligand>
        <name>(6S)-NADPHX</name>
        <dbReference type="ChEBI" id="CHEBI:64076"/>
    </ligand>
</feature>
<comment type="function">
    <text evidence="17">Catalyzes the dehydration of the S-form of NAD(P)HX at the expense of ADP, which is converted to AMP. Together with NAD(P)HX epimerase, which catalyzes the epimerization of the S- and R-forms, the enzyme allows the repair of both epimers of NAD(P)HX, a damaged form of NAD(P)H that is a result of enzymatic or heat-dependent hydration.</text>
</comment>
<sequence length="459" mass="46118">MSRPILTAAETRAAEQALFDSGVTVEALMARAGRAVADRAWDRFGPVPALVACGPGNNGGDGYVVAQRLRQRGVAVRVCASAPPTSPAAQAARAAWEGPVEPLAEAAPAPLFFDALFGTGLTRPLDEAVAAPARALAAAARHRVAIDLPSGIASDDGAVLSTPPAADLCVALGALKRAHRLMPGLAACGEVVLAEIGLDAASSVVEIEPPRLAAPGVESDKYKRGKLLVAAGAMPGAALLAALAGQRAGAGYVELLGLSGDAPPHALVRRAWDDAALEDRRIGAIVIGPGLGTESEGARRLARVLAGDRPLVLDADALTLIARQGPATLRGRAAPSVLTPHMGEFARLFPDATGSALDKARHGAAATGAVLLLKGACTVVAHPDGRAAINPPAPAWLASAGTGDVLAGTIGALLAQRSDGFAAAQAGAWLHAEAARLAGPLLIADDLLAGLRAAARACL</sequence>
<proteinExistence type="inferred from homology"/>
<comment type="similarity">
    <text evidence="3 19">In the N-terminal section; belongs to the NnrE/AIBP family.</text>
</comment>
<evidence type="ECO:0000256" key="7">
    <source>
        <dbReference type="ARBA" id="ARBA00022840"/>
    </source>
</evidence>
<accession>A0ABY4X4W7</accession>
<evidence type="ECO:0000256" key="17">
    <source>
        <dbReference type="HAMAP-Rule" id="MF_01965"/>
    </source>
</evidence>
<keyword evidence="8 17" id="KW-0521">NADP</keyword>
<keyword evidence="12 17" id="KW-0456">Lyase</keyword>
<dbReference type="HAMAP" id="MF_01965">
    <property type="entry name" value="NADHX_dehydratase"/>
    <property type="match status" value="1"/>
</dbReference>
<feature type="domain" description="YjeF C-terminal" evidence="20">
    <location>
        <begin position="204"/>
        <end position="458"/>
    </location>
</feature>
<comment type="catalytic activity">
    <reaction evidence="2 18 19">
        <text>(6R)-NADPHX = (6S)-NADPHX</text>
        <dbReference type="Rhea" id="RHEA:32227"/>
        <dbReference type="ChEBI" id="CHEBI:64076"/>
        <dbReference type="ChEBI" id="CHEBI:64077"/>
        <dbReference type="EC" id="5.1.99.6"/>
    </reaction>
</comment>
<feature type="binding site" evidence="18">
    <location>
        <position position="147"/>
    </location>
    <ligand>
        <name>(6S)-NADPHX</name>
        <dbReference type="ChEBI" id="CHEBI:64076"/>
    </ligand>
</feature>
<feature type="binding site" evidence="18">
    <location>
        <position position="114"/>
    </location>
    <ligand>
        <name>K(+)</name>
        <dbReference type="ChEBI" id="CHEBI:29103"/>
    </ligand>
</feature>
<evidence type="ECO:0000259" key="20">
    <source>
        <dbReference type="PROSITE" id="PS51383"/>
    </source>
</evidence>
<dbReference type="PROSITE" id="PS01050">
    <property type="entry name" value="YJEF_C_2"/>
    <property type="match status" value="1"/>
</dbReference>
<dbReference type="InterPro" id="IPR017953">
    <property type="entry name" value="Carbohydrate_kinase_pred_CS"/>
</dbReference>
<comment type="catalytic activity">
    <reaction evidence="15 17 19">
        <text>(6S)-NADHX + ADP = AMP + phosphate + NADH + H(+)</text>
        <dbReference type="Rhea" id="RHEA:32223"/>
        <dbReference type="ChEBI" id="CHEBI:15378"/>
        <dbReference type="ChEBI" id="CHEBI:43474"/>
        <dbReference type="ChEBI" id="CHEBI:57945"/>
        <dbReference type="ChEBI" id="CHEBI:64074"/>
        <dbReference type="ChEBI" id="CHEBI:456215"/>
        <dbReference type="ChEBI" id="CHEBI:456216"/>
        <dbReference type="EC" id="4.2.1.136"/>
    </reaction>
</comment>
<dbReference type="PIRSF" id="PIRSF017184">
    <property type="entry name" value="Nnr"/>
    <property type="match status" value="1"/>
</dbReference>
<evidence type="ECO:0000256" key="5">
    <source>
        <dbReference type="ARBA" id="ARBA00022723"/>
    </source>
</evidence>
<dbReference type="PANTHER" id="PTHR12592:SF0">
    <property type="entry name" value="ATP-DEPENDENT (S)-NAD(P)H-HYDRATE DEHYDRATASE"/>
    <property type="match status" value="1"/>
</dbReference>
<dbReference type="PROSITE" id="PS51385">
    <property type="entry name" value="YJEF_N"/>
    <property type="match status" value="1"/>
</dbReference>
<keyword evidence="11 18" id="KW-0413">Isomerase</keyword>
<comment type="function">
    <text evidence="18">Catalyzes the epimerization of the S- and R-forms of NAD(P)HX, a damaged form of NAD(P)H that is a result of enzymatic or heat-dependent hydration. This is a prerequisite for the S-specific NAD(P)H-hydrate dehydratase to allow the repair of both epimers of NAD(P)HX.</text>
</comment>
<dbReference type="SUPFAM" id="SSF53613">
    <property type="entry name" value="Ribokinase-like"/>
    <property type="match status" value="1"/>
</dbReference>
<gene>
    <name evidence="18" type="primary">nnrE</name>
    <name evidence="17" type="synonym">nnrD</name>
    <name evidence="22" type="ORF">LHA26_11180</name>
</gene>
<evidence type="ECO:0000256" key="2">
    <source>
        <dbReference type="ARBA" id="ARBA00000909"/>
    </source>
</evidence>
<evidence type="ECO:0000256" key="14">
    <source>
        <dbReference type="ARBA" id="ARBA00025153"/>
    </source>
</evidence>
<keyword evidence="5 18" id="KW-0479">Metal-binding</keyword>
<comment type="cofactor">
    <cofactor evidence="18 19">
        <name>K(+)</name>
        <dbReference type="ChEBI" id="CHEBI:29103"/>
    </cofactor>
    <text evidence="18 19">Binds 1 potassium ion per subunit.</text>
</comment>
<evidence type="ECO:0000256" key="1">
    <source>
        <dbReference type="ARBA" id="ARBA00000013"/>
    </source>
</evidence>
<dbReference type="Pfam" id="PF03853">
    <property type="entry name" value="YjeF_N"/>
    <property type="match status" value="1"/>
</dbReference>
<feature type="binding site" evidence="18">
    <location>
        <position position="58"/>
    </location>
    <ligand>
        <name>K(+)</name>
        <dbReference type="ChEBI" id="CHEBI:29103"/>
    </ligand>
</feature>
<name>A0ABY4X4W7_9SPHN</name>
<keyword evidence="6 17" id="KW-0547">Nucleotide-binding</keyword>
<keyword evidence="9 18" id="KW-0630">Potassium</keyword>
<evidence type="ECO:0000256" key="3">
    <source>
        <dbReference type="ARBA" id="ARBA00006001"/>
    </source>
</evidence>
<comment type="similarity">
    <text evidence="17">Belongs to the NnrD/CARKD family.</text>
</comment>
<keyword evidence="13" id="KW-0511">Multifunctional enzyme</keyword>
<evidence type="ECO:0000256" key="15">
    <source>
        <dbReference type="ARBA" id="ARBA00048238"/>
    </source>
</evidence>
<keyword evidence="23" id="KW-1185">Reference proteome</keyword>
<dbReference type="EMBL" id="CP084930">
    <property type="protein sequence ID" value="USI71882.1"/>
    <property type="molecule type" value="Genomic_DNA"/>
</dbReference>
<feature type="binding site" evidence="17">
    <location>
        <position position="341"/>
    </location>
    <ligand>
        <name>(6S)-NADPHX</name>
        <dbReference type="ChEBI" id="CHEBI:64076"/>
    </ligand>
</feature>
<evidence type="ECO:0000256" key="10">
    <source>
        <dbReference type="ARBA" id="ARBA00023027"/>
    </source>
</evidence>
<dbReference type="Pfam" id="PF01256">
    <property type="entry name" value="Carb_kinase"/>
    <property type="match status" value="1"/>
</dbReference>
<dbReference type="SUPFAM" id="SSF64153">
    <property type="entry name" value="YjeF N-terminal domain-like"/>
    <property type="match status" value="1"/>
</dbReference>
<protein>
    <recommendedName>
        <fullName evidence="19">Bifunctional NAD(P)H-hydrate repair enzyme</fullName>
    </recommendedName>
    <alternativeName>
        <fullName evidence="19">Nicotinamide nucleotide repair protein</fullName>
    </alternativeName>
    <domain>
        <recommendedName>
            <fullName evidence="19">ADP-dependent (S)-NAD(P)H-hydrate dehydratase</fullName>
            <ecNumber evidence="19">4.2.1.136</ecNumber>
        </recommendedName>
        <alternativeName>
            <fullName evidence="19">ADP-dependent NAD(P)HX dehydratase</fullName>
        </alternativeName>
    </domain>
    <domain>
        <recommendedName>
            <fullName evidence="19">NAD(P)H-hydrate epimerase</fullName>
            <ecNumber evidence="19">5.1.99.6</ecNumber>
        </recommendedName>
    </domain>
</protein>
<dbReference type="PROSITE" id="PS01049">
    <property type="entry name" value="YJEF_C_1"/>
    <property type="match status" value="1"/>
</dbReference>
<evidence type="ECO:0000313" key="23">
    <source>
        <dbReference type="Proteomes" id="UP001056937"/>
    </source>
</evidence>
<dbReference type="CDD" id="cd01171">
    <property type="entry name" value="YXKO-related"/>
    <property type="match status" value="1"/>
</dbReference>
<comment type="function">
    <text evidence="14 19">Bifunctional enzyme that catalyzes the epimerization of the S- and R-forms of NAD(P)HX and the dehydration of the S-form of NAD(P)HX at the expense of ADP, which is converted to AMP. This allows the repair of both epimers of NAD(P)HX, a damaged form of NAD(P)H that is a result of enzymatic or heat-dependent hydration.</text>
</comment>
<dbReference type="Proteomes" id="UP001056937">
    <property type="component" value="Chromosome 1"/>
</dbReference>
<dbReference type="NCBIfam" id="TIGR00196">
    <property type="entry name" value="yjeF_cterm"/>
    <property type="match status" value="1"/>
</dbReference>
<dbReference type="InterPro" id="IPR004443">
    <property type="entry name" value="YjeF_N_dom"/>
</dbReference>
<dbReference type="PANTHER" id="PTHR12592">
    <property type="entry name" value="ATP-DEPENDENT (S)-NAD(P)H-HYDRATE DEHYDRATASE FAMILY MEMBER"/>
    <property type="match status" value="1"/>
</dbReference>
<dbReference type="EC" id="4.2.1.136" evidence="19"/>
<evidence type="ECO:0000256" key="4">
    <source>
        <dbReference type="ARBA" id="ARBA00009524"/>
    </source>
</evidence>
<dbReference type="PROSITE" id="PS51383">
    <property type="entry name" value="YJEF_C_3"/>
    <property type="match status" value="1"/>
</dbReference>
<keyword evidence="10 17" id="KW-0520">NAD</keyword>
<comment type="subunit">
    <text evidence="17">Homotetramer.</text>
</comment>
<evidence type="ECO:0000256" key="18">
    <source>
        <dbReference type="HAMAP-Rule" id="MF_01966"/>
    </source>
</evidence>
<evidence type="ECO:0000256" key="19">
    <source>
        <dbReference type="PIRNR" id="PIRNR017184"/>
    </source>
</evidence>
<reference evidence="22" key="1">
    <citation type="journal article" date="2022" name="Toxins">
        <title>Genomic Analysis of Sphingopyxis sp. USTB-05 for Biodegrading Cyanobacterial Hepatotoxins.</title>
        <authorList>
            <person name="Liu C."/>
            <person name="Xu Q."/>
            <person name="Zhao Z."/>
            <person name="Zhang H."/>
            <person name="Liu X."/>
            <person name="Yin C."/>
            <person name="Liu Y."/>
            <person name="Yan H."/>
        </authorList>
    </citation>
    <scope>NUCLEOTIDE SEQUENCE</scope>
    <source>
        <strain evidence="22">NBD5</strain>
    </source>
</reference>
<comment type="cofactor">
    <cofactor evidence="17">
        <name>Mg(2+)</name>
        <dbReference type="ChEBI" id="CHEBI:18420"/>
    </cofactor>
</comment>
<dbReference type="Gene3D" id="3.40.1190.20">
    <property type="match status" value="1"/>
</dbReference>
<evidence type="ECO:0000256" key="9">
    <source>
        <dbReference type="ARBA" id="ARBA00022958"/>
    </source>
</evidence>
<dbReference type="Gene3D" id="3.40.50.10260">
    <property type="entry name" value="YjeF N-terminal domain"/>
    <property type="match status" value="1"/>
</dbReference>
<evidence type="ECO:0000259" key="21">
    <source>
        <dbReference type="PROSITE" id="PS51385"/>
    </source>
</evidence>
<keyword evidence="7 17" id="KW-0067">ATP-binding</keyword>
<comment type="similarity">
    <text evidence="4 19">In the C-terminal section; belongs to the NnrD/CARKD family.</text>
</comment>
<dbReference type="RefSeq" id="WP_252165692.1">
    <property type="nucleotide sequence ID" value="NZ_CP084930.1"/>
</dbReference>
<dbReference type="InterPro" id="IPR029056">
    <property type="entry name" value="Ribokinase-like"/>
</dbReference>
<evidence type="ECO:0000313" key="22">
    <source>
        <dbReference type="EMBL" id="USI71882.1"/>
    </source>
</evidence>
<dbReference type="NCBIfam" id="TIGR00197">
    <property type="entry name" value="yjeF_nterm"/>
    <property type="match status" value="1"/>
</dbReference>
<evidence type="ECO:0000256" key="12">
    <source>
        <dbReference type="ARBA" id="ARBA00023239"/>
    </source>
</evidence>
<comment type="catalytic activity">
    <reaction evidence="16 17 19">
        <text>(6S)-NADPHX + ADP = AMP + phosphate + NADPH + H(+)</text>
        <dbReference type="Rhea" id="RHEA:32235"/>
        <dbReference type="ChEBI" id="CHEBI:15378"/>
        <dbReference type="ChEBI" id="CHEBI:43474"/>
        <dbReference type="ChEBI" id="CHEBI:57783"/>
        <dbReference type="ChEBI" id="CHEBI:64076"/>
        <dbReference type="ChEBI" id="CHEBI:456215"/>
        <dbReference type="ChEBI" id="CHEBI:456216"/>
        <dbReference type="EC" id="4.2.1.136"/>
    </reaction>
</comment>
<comment type="catalytic activity">
    <reaction evidence="1 18 19">
        <text>(6R)-NADHX = (6S)-NADHX</text>
        <dbReference type="Rhea" id="RHEA:32215"/>
        <dbReference type="ChEBI" id="CHEBI:64074"/>
        <dbReference type="ChEBI" id="CHEBI:64075"/>
        <dbReference type="EC" id="5.1.99.6"/>
    </reaction>
</comment>
<dbReference type="InterPro" id="IPR000631">
    <property type="entry name" value="CARKD"/>
</dbReference>